<evidence type="ECO:0000313" key="1">
    <source>
        <dbReference type="EMBL" id="UOB21265.1"/>
    </source>
</evidence>
<gene>
    <name evidence="1" type="ORF">MRZ06_04060</name>
</gene>
<sequence>MMNRHAQEIIAELKNDDIQLKAIEFNVRGEDVVATFLYDDLFESDDVHTAPRPKDPMFLKADELDDITFALKEKGIEYTIRNDEFI</sequence>
<dbReference type="Proteomes" id="UP000830343">
    <property type="component" value="Chromosome"/>
</dbReference>
<dbReference type="RefSeq" id="WP_224186000.1">
    <property type="nucleotide sequence ID" value="NZ_CP083595.1"/>
</dbReference>
<proteinExistence type="predicted"/>
<name>A0ABY3ZWJ2_9STAP</name>
<dbReference type="EMBL" id="CP094348">
    <property type="protein sequence ID" value="UOB21265.1"/>
    <property type="molecule type" value="Genomic_DNA"/>
</dbReference>
<evidence type="ECO:0008006" key="3">
    <source>
        <dbReference type="Google" id="ProtNLM"/>
    </source>
</evidence>
<organism evidence="1 2">
    <name type="scientific">Macrococcus armenti</name>
    <dbReference type="NCBI Taxonomy" id="2875764"/>
    <lineage>
        <taxon>Bacteria</taxon>
        <taxon>Bacillati</taxon>
        <taxon>Bacillota</taxon>
        <taxon>Bacilli</taxon>
        <taxon>Bacillales</taxon>
        <taxon>Staphylococcaceae</taxon>
        <taxon>Macrococcus</taxon>
    </lineage>
</organism>
<protein>
    <recommendedName>
        <fullName evidence="3">DUF2482 family protein</fullName>
    </recommendedName>
</protein>
<reference evidence="1" key="2">
    <citation type="submission" date="2022-04" db="EMBL/GenBank/DDBJ databases">
        <title>Antimicrobial genetic elements in methicillin-resistant Macrococcus armenti.</title>
        <authorList>
            <person name="Keller J.E."/>
            <person name="Schwendener S."/>
            <person name="Pantucek R."/>
            <person name="Perreten V."/>
        </authorList>
    </citation>
    <scope>NUCLEOTIDE SEQUENCE</scope>
    <source>
        <strain evidence="1">CCM 2609</strain>
    </source>
</reference>
<accession>A0ABY3ZWJ2</accession>
<evidence type="ECO:0000313" key="2">
    <source>
        <dbReference type="Proteomes" id="UP000830343"/>
    </source>
</evidence>
<reference evidence="1" key="1">
    <citation type="submission" date="2022-03" db="EMBL/GenBank/DDBJ databases">
        <authorList>
            <person name="Vrbovska V."/>
            <person name="Kovarovic V."/>
            <person name="Botka T."/>
            <person name="Pantucek R."/>
        </authorList>
    </citation>
    <scope>NUCLEOTIDE SEQUENCE</scope>
    <source>
        <strain evidence="1">CCM 2609</strain>
    </source>
</reference>
<keyword evidence="2" id="KW-1185">Reference proteome</keyword>